<dbReference type="Proteomes" id="UP000326757">
    <property type="component" value="Unassembled WGS sequence"/>
</dbReference>
<evidence type="ECO:0000313" key="2">
    <source>
        <dbReference type="Proteomes" id="UP000326757"/>
    </source>
</evidence>
<dbReference type="OrthoDB" id="338850at2759"/>
<dbReference type="AlphaFoldDB" id="A0A5N6JTV1"/>
<sequence>MFIYRNLSFEIESNVLSARLAEGGLVQSDGWLLASRGLLGDQSNTLLSWDNTNGLSINSISTIHFVPSSYIIAMIGIRFGAYLVVDETSIL</sequence>
<evidence type="ECO:0000313" key="1">
    <source>
        <dbReference type="EMBL" id="KAB8291807.1"/>
    </source>
</evidence>
<keyword evidence="2" id="KW-1185">Reference proteome</keyword>
<gene>
    <name evidence="1" type="ORF">EYC80_006595</name>
</gene>
<reference evidence="1 2" key="1">
    <citation type="submission" date="2019-06" db="EMBL/GenBank/DDBJ databases">
        <title>Genome Sequence of the Brown Rot Fungal Pathogen Monilinia laxa.</title>
        <authorList>
            <person name="De Miccolis Angelini R.M."/>
            <person name="Landi L."/>
            <person name="Abate D."/>
            <person name="Pollastro S."/>
            <person name="Romanazzi G."/>
            <person name="Faretra F."/>
        </authorList>
    </citation>
    <scope>NUCLEOTIDE SEQUENCE [LARGE SCALE GENOMIC DNA]</scope>
    <source>
        <strain evidence="1 2">Mlax316</strain>
    </source>
</reference>
<comment type="caution">
    <text evidence="1">The sequence shown here is derived from an EMBL/GenBank/DDBJ whole genome shotgun (WGS) entry which is preliminary data.</text>
</comment>
<proteinExistence type="predicted"/>
<accession>A0A5N6JTV1</accession>
<protein>
    <submittedName>
        <fullName evidence="1">Uncharacterized protein</fullName>
    </submittedName>
</protein>
<dbReference type="EMBL" id="VIGI01000014">
    <property type="protein sequence ID" value="KAB8291807.1"/>
    <property type="molecule type" value="Genomic_DNA"/>
</dbReference>
<organism evidence="1 2">
    <name type="scientific">Monilinia laxa</name>
    <name type="common">Brown rot fungus</name>
    <name type="synonym">Sclerotinia laxa</name>
    <dbReference type="NCBI Taxonomy" id="61186"/>
    <lineage>
        <taxon>Eukaryota</taxon>
        <taxon>Fungi</taxon>
        <taxon>Dikarya</taxon>
        <taxon>Ascomycota</taxon>
        <taxon>Pezizomycotina</taxon>
        <taxon>Leotiomycetes</taxon>
        <taxon>Helotiales</taxon>
        <taxon>Sclerotiniaceae</taxon>
        <taxon>Monilinia</taxon>
    </lineage>
</organism>
<name>A0A5N6JTV1_MONLA</name>